<gene>
    <name evidence="2" type="ORF">B7P43_G11464</name>
</gene>
<keyword evidence="1" id="KW-1133">Transmembrane helix</keyword>
<protein>
    <recommendedName>
        <fullName evidence="4">EamA domain-containing protein</fullName>
    </recommendedName>
</protein>
<evidence type="ECO:0000313" key="2">
    <source>
        <dbReference type="EMBL" id="PNF37699.1"/>
    </source>
</evidence>
<keyword evidence="1" id="KW-0812">Transmembrane</keyword>
<feature type="transmembrane region" description="Helical" evidence="1">
    <location>
        <begin position="151"/>
        <end position="168"/>
    </location>
</feature>
<evidence type="ECO:0000313" key="3">
    <source>
        <dbReference type="Proteomes" id="UP000235965"/>
    </source>
</evidence>
<feature type="transmembrane region" description="Helical" evidence="1">
    <location>
        <begin position="121"/>
        <end position="139"/>
    </location>
</feature>
<dbReference type="AlphaFoldDB" id="A0A2J7RA34"/>
<feature type="transmembrane region" description="Helical" evidence="1">
    <location>
        <begin position="330"/>
        <end position="350"/>
    </location>
</feature>
<feature type="transmembrane region" description="Helical" evidence="1">
    <location>
        <begin position="222"/>
        <end position="242"/>
    </location>
</feature>
<keyword evidence="1" id="KW-0472">Membrane</keyword>
<sequence>MEDEERDLLIRAGSDNEEFTDNEDSFDSTRGNIQHDDKTNPFYEKVQFICVGLVLCFSSAALIILLPLYLEVVDLHGDAYTAIIFTSSTTTLGLFLVSCMCGKWGSGVRASLVPPFTFSSVLRTGLLYGTSCFLVIYSLERKKVICHLQDPMKGIVLVFALVYYFFFCRKMMGLQKIFCSTTIIVGLFISVDYGLCDEFRCRGNEREQRSEDAGDWTWQSHLVWTFVYIVGLALWSLSYTLLEGHLVIPESFTCVGTGSSRLITVSRLVSARDSRSTRHSCPLLQVVDERQELPSQPKQSTSSLVQRDRQIIYMRQQYCDAEIRPRALPIALWLHLVTLVLVVALCWTDMTSIMGKGSSASEFWNLTRNGLYCHFGGYSKVAHSLSNEVTLNVHDTCRQVAVYAWSFLLAYIVFMFSSLKFLIVSESAVFTVAVSTTALPLAGIWWSLFRMVGGVTASTSGFLEWNPVVTGELICSILGLPIVLTGVGLLCKAYFKELSYGNVVVACLRHQEDESVG</sequence>
<evidence type="ECO:0008006" key="4">
    <source>
        <dbReference type="Google" id="ProtNLM"/>
    </source>
</evidence>
<evidence type="ECO:0000256" key="1">
    <source>
        <dbReference type="SAM" id="Phobius"/>
    </source>
</evidence>
<feature type="transmembrane region" description="Helical" evidence="1">
    <location>
        <begin position="402"/>
        <end position="422"/>
    </location>
</feature>
<feature type="transmembrane region" description="Helical" evidence="1">
    <location>
        <begin position="48"/>
        <end position="70"/>
    </location>
</feature>
<proteinExistence type="predicted"/>
<name>A0A2J7RA34_9NEOP</name>
<keyword evidence="3" id="KW-1185">Reference proteome</keyword>
<feature type="transmembrane region" description="Helical" evidence="1">
    <location>
        <begin position="82"/>
        <end position="101"/>
    </location>
</feature>
<organism evidence="2 3">
    <name type="scientific">Cryptotermes secundus</name>
    <dbReference type="NCBI Taxonomy" id="105785"/>
    <lineage>
        <taxon>Eukaryota</taxon>
        <taxon>Metazoa</taxon>
        <taxon>Ecdysozoa</taxon>
        <taxon>Arthropoda</taxon>
        <taxon>Hexapoda</taxon>
        <taxon>Insecta</taxon>
        <taxon>Pterygota</taxon>
        <taxon>Neoptera</taxon>
        <taxon>Polyneoptera</taxon>
        <taxon>Dictyoptera</taxon>
        <taxon>Blattodea</taxon>
        <taxon>Blattoidea</taxon>
        <taxon>Termitoidae</taxon>
        <taxon>Kalotermitidae</taxon>
        <taxon>Cryptotermitinae</taxon>
        <taxon>Cryptotermes</taxon>
    </lineage>
</organism>
<accession>A0A2J7RA34</accession>
<feature type="transmembrane region" description="Helical" evidence="1">
    <location>
        <begin position="468"/>
        <end position="491"/>
    </location>
</feature>
<dbReference type="Proteomes" id="UP000235965">
    <property type="component" value="Unassembled WGS sequence"/>
</dbReference>
<feature type="transmembrane region" description="Helical" evidence="1">
    <location>
        <begin position="177"/>
        <end position="195"/>
    </location>
</feature>
<dbReference type="EMBL" id="NEVH01006578">
    <property type="protein sequence ID" value="PNF37699.1"/>
    <property type="molecule type" value="Genomic_DNA"/>
</dbReference>
<reference evidence="2 3" key="1">
    <citation type="submission" date="2017-12" db="EMBL/GenBank/DDBJ databases">
        <title>Hemimetabolous genomes reveal molecular basis of termite eusociality.</title>
        <authorList>
            <person name="Harrison M.C."/>
            <person name="Jongepier E."/>
            <person name="Robertson H.M."/>
            <person name="Arning N."/>
            <person name="Bitard-Feildel T."/>
            <person name="Chao H."/>
            <person name="Childers C.P."/>
            <person name="Dinh H."/>
            <person name="Doddapaneni H."/>
            <person name="Dugan S."/>
            <person name="Gowin J."/>
            <person name="Greiner C."/>
            <person name="Han Y."/>
            <person name="Hu H."/>
            <person name="Hughes D.S.T."/>
            <person name="Huylmans A.-K."/>
            <person name="Kemena C."/>
            <person name="Kremer L.P.M."/>
            <person name="Lee S.L."/>
            <person name="Lopez-Ezquerra A."/>
            <person name="Mallet L."/>
            <person name="Monroy-Kuhn J.M."/>
            <person name="Moser A."/>
            <person name="Murali S.C."/>
            <person name="Muzny D.M."/>
            <person name="Otani S."/>
            <person name="Piulachs M.-D."/>
            <person name="Poelchau M."/>
            <person name="Qu J."/>
            <person name="Schaub F."/>
            <person name="Wada-Katsumata A."/>
            <person name="Worley K.C."/>
            <person name="Xie Q."/>
            <person name="Ylla G."/>
            <person name="Poulsen M."/>
            <person name="Gibbs R.A."/>
            <person name="Schal C."/>
            <person name="Richards S."/>
            <person name="Belles X."/>
            <person name="Korb J."/>
            <person name="Bornberg-Bauer E."/>
        </authorList>
    </citation>
    <scope>NUCLEOTIDE SEQUENCE [LARGE SCALE GENOMIC DNA]</scope>
    <source>
        <tissue evidence="2">Whole body</tissue>
    </source>
</reference>
<comment type="caution">
    <text evidence="2">The sequence shown here is derived from an EMBL/GenBank/DDBJ whole genome shotgun (WGS) entry which is preliminary data.</text>
</comment>
<dbReference type="InParanoid" id="A0A2J7RA34"/>
<dbReference type="OrthoDB" id="6355263at2759"/>
<feature type="transmembrane region" description="Helical" evidence="1">
    <location>
        <begin position="429"/>
        <end position="448"/>
    </location>
</feature>